<name>A0A1V6LY17_9BACT</name>
<keyword evidence="2" id="KW-1185">Reference proteome</keyword>
<reference evidence="1 2" key="1">
    <citation type="journal article" date="2016" name="Genome Announc.">
        <title>Draft Genome Sequence of the Anaerobic Ammonium-Oxidizing Bacterium 'Candidatus Brocadia sp. 40'.</title>
        <authorList>
            <person name="Ali M."/>
            <person name="Haroon M.F."/>
            <person name="Narita Y."/>
            <person name="Zhang L."/>
            <person name="Rangel Shaw D."/>
            <person name="Okabe S."/>
            <person name="Saikaly P.E."/>
        </authorList>
    </citation>
    <scope>NUCLEOTIDE SEQUENCE [LARGE SCALE GENOMIC DNA]</scope>
    <source>
        <strain evidence="1 2">40</strain>
    </source>
</reference>
<comment type="caution">
    <text evidence="1">The sequence shown here is derived from an EMBL/GenBank/DDBJ whole genome shotgun (WGS) entry which is preliminary data.</text>
</comment>
<sequence length="98" mass="11849">MQKEIEKQKPVLRHNWYKTEKELEVTLTYNREILDKLLREYAGEVDKVNKKRYVNERIIRPGSAKHQGFDATLKMNFFSPSREKWNFAESKVDVYKIK</sequence>
<dbReference type="Proteomes" id="UP000242219">
    <property type="component" value="Unassembled WGS sequence"/>
</dbReference>
<proteinExistence type="predicted"/>
<dbReference type="EMBL" id="MJUW02000108">
    <property type="protein sequence ID" value="OQD45035.1"/>
    <property type="molecule type" value="Genomic_DNA"/>
</dbReference>
<organism evidence="1 2">
    <name type="scientific">Candidatus Brocadia sapporoensis</name>
    <dbReference type="NCBI Taxonomy" id="392547"/>
    <lineage>
        <taxon>Bacteria</taxon>
        <taxon>Pseudomonadati</taxon>
        <taxon>Planctomycetota</taxon>
        <taxon>Candidatus Brocadiia</taxon>
        <taxon>Candidatus Brocadiales</taxon>
        <taxon>Candidatus Brocadiaceae</taxon>
        <taxon>Candidatus Brocadia</taxon>
    </lineage>
</organism>
<dbReference type="RefSeq" id="WP_070067779.1">
    <property type="nucleotide sequence ID" value="NZ_MJUW02000108.1"/>
</dbReference>
<evidence type="ECO:0000313" key="2">
    <source>
        <dbReference type="Proteomes" id="UP000242219"/>
    </source>
</evidence>
<evidence type="ECO:0000313" key="1">
    <source>
        <dbReference type="EMBL" id="OQD45035.1"/>
    </source>
</evidence>
<dbReference type="AlphaFoldDB" id="A0A1V6LY17"/>
<gene>
    <name evidence="1" type="ORF">BIY37_10555</name>
</gene>
<accession>A0A1V6LY17</accession>
<protein>
    <submittedName>
        <fullName evidence="1">Uncharacterized protein</fullName>
    </submittedName>
</protein>